<dbReference type="Pfam" id="PF13746">
    <property type="entry name" value="Fer4_18"/>
    <property type="match status" value="1"/>
</dbReference>
<sequence>MSYSKKRYITYAIISIFVMVIPFIKIGGNHILLLSFVTYDFHFLGNVYNMNEFFIMPFLLMLLFIGIFAITSMFGRLWCGWGCPQTIFRVIYRDLIETFLLKLRRIKNKQKDINYNKTSTKIKKYIGLLLWIALSFVIAINFMLYFVPPEDFIEYMKTPQDHFFLVMFILSIVVFLVYDVVFMKEHFCTYVCPYSRIQSVLYDNNTKQVVYNHNRGGQIYPNNEKSIFNVKQWSGSEECTTCEACVKVCPTHIDIRKGLQVECINCLECSDACSSVMGKLGKKSLIYWGSTNSVLLEKFEKFLNPRNLVYIAALVICILFTAYFMSEKEPFLVNINKNTELYKIDENGKVVNNYLLTIYNSADKRYTFDIEVLDKNITIKRYTPITLNPKQTRKTVLILASKNKINTSKINLLFYAKENKKVKMQKRILFFSPK</sequence>
<dbReference type="STRING" id="572480.Arnit_1886"/>
<dbReference type="AlphaFoldDB" id="D5V1V6"/>
<keyword evidence="2" id="KW-0004">4Fe-4S</keyword>
<keyword evidence="5" id="KW-0408">Iron</keyword>
<accession>D5V1V6</accession>
<dbReference type="PANTHER" id="PTHR30176">
    <property type="entry name" value="FERREDOXIN-TYPE PROTEIN NAPH"/>
    <property type="match status" value="1"/>
</dbReference>
<keyword evidence="3" id="KW-0479">Metal-binding</keyword>
<dbReference type="OrthoDB" id="9811700at2"/>
<dbReference type="Gene3D" id="1.10.1060.10">
    <property type="entry name" value="Alpha-helical ferredoxin"/>
    <property type="match status" value="1"/>
</dbReference>
<reference evidence="9 10" key="1">
    <citation type="journal article" date="2010" name="Stand. Genomic Sci.">
        <title>Complete genome sequence of Arcobacter nitrofigilis type strain (CI).</title>
        <authorList>
            <person name="Pati A."/>
            <person name="Gronow S."/>
            <person name="Lapidus A."/>
            <person name="Copeland A."/>
            <person name="Glavina Del Rio T."/>
            <person name="Nolan M."/>
            <person name="Lucas S."/>
            <person name="Tice H."/>
            <person name="Cheng J.F."/>
            <person name="Han C."/>
            <person name="Chertkov O."/>
            <person name="Bruce D."/>
            <person name="Tapia R."/>
            <person name="Goodwin L."/>
            <person name="Pitluck S."/>
            <person name="Liolios K."/>
            <person name="Ivanova N."/>
            <person name="Mavromatis K."/>
            <person name="Chen A."/>
            <person name="Palaniappan K."/>
            <person name="Land M."/>
            <person name="Hauser L."/>
            <person name="Chang Y.J."/>
            <person name="Jeffries C.D."/>
            <person name="Detter J.C."/>
            <person name="Rohde M."/>
            <person name="Goker M."/>
            <person name="Bristow J."/>
            <person name="Eisen J.A."/>
            <person name="Markowitz V."/>
            <person name="Hugenholtz P."/>
            <person name="Klenk H.P."/>
            <person name="Kyrpides N.C."/>
        </authorList>
    </citation>
    <scope>NUCLEOTIDE SEQUENCE [LARGE SCALE GENOMIC DNA]</scope>
    <source>
        <strain evidence="10">ATCC 33309 / DSM 7299 / CCUG 15893 / LMG 7604 / NCTC 12251 / CI</strain>
    </source>
</reference>
<evidence type="ECO:0000256" key="6">
    <source>
        <dbReference type="ARBA" id="ARBA00023014"/>
    </source>
</evidence>
<evidence type="ECO:0000256" key="3">
    <source>
        <dbReference type="ARBA" id="ARBA00022723"/>
    </source>
</evidence>
<dbReference type="RefSeq" id="WP_013135685.1">
    <property type="nucleotide sequence ID" value="NC_014166.1"/>
</dbReference>
<feature type="transmembrane region" description="Helical" evidence="7">
    <location>
        <begin position="162"/>
        <end position="181"/>
    </location>
</feature>
<dbReference type="GO" id="GO:0005886">
    <property type="term" value="C:plasma membrane"/>
    <property type="evidence" value="ECO:0007669"/>
    <property type="project" value="TreeGrafter"/>
</dbReference>
<feature type="domain" description="4Fe-4S ferredoxin-type" evidence="8">
    <location>
        <begin position="230"/>
        <end position="258"/>
    </location>
</feature>
<feature type="transmembrane region" description="Helical" evidence="7">
    <location>
        <begin position="308"/>
        <end position="326"/>
    </location>
</feature>
<dbReference type="GO" id="GO:0046872">
    <property type="term" value="F:metal ion binding"/>
    <property type="evidence" value="ECO:0007669"/>
    <property type="project" value="UniProtKB-KW"/>
</dbReference>
<dbReference type="PROSITE" id="PS00198">
    <property type="entry name" value="4FE4S_FER_1"/>
    <property type="match status" value="1"/>
</dbReference>
<evidence type="ECO:0000313" key="9">
    <source>
        <dbReference type="EMBL" id="ADG93540.1"/>
    </source>
</evidence>
<name>D5V1V6_ARCNC</name>
<keyword evidence="4" id="KW-0249">Electron transport</keyword>
<dbReference type="InterPro" id="IPR032879">
    <property type="entry name" value="FixG_C"/>
</dbReference>
<dbReference type="KEGG" id="ant:Arnit_1886"/>
<keyword evidence="1" id="KW-0813">Transport</keyword>
<dbReference type="InterPro" id="IPR017896">
    <property type="entry name" value="4Fe4S_Fe-S-bd"/>
</dbReference>
<dbReference type="EMBL" id="CP001999">
    <property type="protein sequence ID" value="ADG93540.1"/>
    <property type="molecule type" value="Genomic_DNA"/>
</dbReference>
<dbReference type="eggNOG" id="COG0348">
    <property type="taxonomic scope" value="Bacteria"/>
</dbReference>
<keyword evidence="7" id="KW-0812">Transmembrane</keyword>
<keyword evidence="7" id="KW-0472">Membrane</keyword>
<dbReference type="Gene3D" id="2.60.40.10">
    <property type="entry name" value="Immunoglobulins"/>
    <property type="match status" value="1"/>
</dbReference>
<gene>
    <name evidence="9" type="ordered locus">Arnit_1886</name>
</gene>
<dbReference type="InterPro" id="IPR009051">
    <property type="entry name" value="Helical_ferredxn"/>
</dbReference>
<dbReference type="PROSITE" id="PS51379">
    <property type="entry name" value="4FE4S_FER_2"/>
    <property type="match status" value="1"/>
</dbReference>
<dbReference type="Pfam" id="PF12801">
    <property type="entry name" value="Fer4_5"/>
    <property type="match status" value="1"/>
</dbReference>
<dbReference type="Proteomes" id="UP000000939">
    <property type="component" value="Chromosome"/>
</dbReference>
<evidence type="ECO:0000259" key="8">
    <source>
        <dbReference type="PROSITE" id="PS51379"/>
    </source>
</evidence>
<feature type="transmembrane region" description="Helical" evidence="7">
    <location>
        <begin position="12"/>
        <end position="33"/>
    </location>
</feature>
<evidence type="ECO:0000256" key="2">
    <source>
        <dbReference type="ARBA" id="ARBA00022485"/>
    </source>
</evidence>
<keyword evidence="10" id="KW-1185">Reference proteome</keyword>
<dbReference type="InterPro" id="IPR051684">
    <property type="entry name" value="Electron_Trans/Redox"/>
</dbReference>
<dbReference type="GO" id="GO:0051539">
    <property type="term" value="F:4 iron, 4 sulfur cluster binding"/>
    <property type="evidence" value="ECO:0007669"/>
    <property type="project" value="UniProtKB-KW"/>
</dbReference>
<evidence type="ECO:0000313" key="10">
    <source>
        <dbReference type="Proteomes" id="UP000000939"/>
    </source>
</evidence>
<evidence type="ECO:0000256" key="1">
    <source>
        <dbReference type="ARBA" id="ARBA00022448"/>
    </source>
</evidence>
<protein>
    <submittedName>
        <fullName evidence="9">Cytochrome c oxidase accessory protein CcoG</fullName>
    </submittedName>
</protein>
<feature type="transmembrane region" description="Helical" evidence="7">
    <location>
        <begin position="53"/>
        <end position="79"/>
    </location>
</feature>
<evidence type="ECO:0000256" key="4">
    <source>
        <dbReference type="ARBA" id="ARBA00022982"/>
    </source>
</evidence>
<feature type="transmembrane region" description="Helical" evidence="7">
    <location>
        <begin position="125"/>
        <end position="147"/>
    </location>
</feature>
<keyword evidence="6" id="KW-0411">Iron-sulfur</keyword>
<dbReference type="InterPro" id="IPR013783">
    <property type="entry name" value="Ig-like_fold"/>
</dbReference>
<dbReference type="Pfam" id="PF11614">
    <property type="entry name" value="FixG_C"/>
    <property type="match status" value="1"/>
</dbReference>
<dbReference type="HOGENOM" id="CLU_032118_2_1_7"/>
<keyword evidence="7" id="KW-1133">Transmembrane helix</keyword>
<dbReference type="PANTHER" id="PTHR30176:SF3">
    <property type="entry name" value="FERREDOXIN-TYPE PROTEIN NAPH"/>
    <property type="match status" value="1"/>
</dbReference>
<evidence type="ECO:0000256" key="7">
    <source>
        <dbReference type="SAM" id="Phobius"/>
    </source>
</evidence>
<dbReference type="NCBIfam" id="TIGR02745">
    <property type="entry name" value="ccoG_rdxA_fixG"/>
    <property type="match status" value="1"/>
</dbReference>
<organism evidence="9 10">
    <name type="scientific">Arcobacter nitrofigilis (strain ATCC 33309 / DSM 7299 / CCUG 15893 / LMG 7604 / NCTC 12251 / CI)</name>
    <name type="common">Campylobacter nitrofigilis</name>
    <dbReference type="NCBI Taxonomy" id="572480"/>
    <lineage>
        <taxon>Bacteria</taxon>
        <taxon>Pseudomonadati</taxon>
        <taxon>Campylobacterota</taxon>
        <taxon>Epsilonproteobacteria</taxon>
        <taxon>Campylobacterales</taxon>
        <taxon>Arcobacteraceae</taxon>
        <taxon>Arcobacter</taxon>
    </lineage>
</organism>
<dbReference type="SUPFAM" id="SSF54862">
    <property type="entry name" value="4Fe-4S ferredoxins"/>
    <property type="match status" value="1"/>
</dbReference>
<evidence type="ECO:0000256" key="5">
    <source>
        <dbReference type="ARBA" id="ARBA00023004"/>
    </source>
</evidence>
<dbReference type="InterPro" id="IPR017900">
    <property type="entry name" value="4Fe4S_Fe_S_CS"/>
</dbReference>
<proteinExistence type="predicted"/>
<dbReference type="InterPro" id="IPR014116">
    <property type="entry name" value="Cyt_c_oxidase_cbb3_FixG"/>
</dbReference>